<dbReference type="InterPro" id="IPR012336">
    <property type="entry name" value="Thioredoxin-like_fold"/>
</dbReference>
<dbReference type="PROSITE" id="PS51257">
    <property type="entry name" value="PROKAR_LIPOPROTEIN"/>
    <property type="match status" value="1"/>
</dbReference>
<evidence type="ECO:0000256" key="2">
    <source>
        <dbReference type="ARBA" id="ARBA00022729"/>
    </source>
</evidence>
<proteinExistence type="inferred from homology"/>
<keyword evidence="4" id="KW-1015">Disulfide bond</keyword>
<dbReference type="PANTHER" id="PTHR13887">
    <property type="entry name" value="GLUTATHIONE S-TRANSFERASE KAPPA"/>
    <property type="match status" value="1"/>
</dbReference>
<evidence type="ECO:0000313" key="8">
    <source>
        <dbReference type="EMBL" id="PRQ04741.1"/>
    </source>
</evidence>
<dbReference type="Proteomes" id="UP000237968">
    <property type="component" value="Unassembled WGS sequence"/>
</dbReference>
<keyword evidence="9" id="KW-1185">Reference proteome</keyword>
<dbReference type="InterPro" id="IPR013766">
    <property type="entry name" value="Thioredoxin_domain"/>
</dbReference>
<evidence type="ECO:0000256" key="5">
    <source>
        <dbReference type="ARBA" id="ARBA00023284"/>
    </source>
</evidence>
<feature type="chain" id="PRO_5015679669" evidence="6">
    <location>
        <begin position="28"/>
        <end position="343"/>
    </location>
</feature>
<sequence>MKRNAFFVLLPLVATLSLLGCDAPPGAAPAAKDAEAGAAEAGAATATATPEGDAESCTNLANKICEEAGAETQACTSVKTALTLLSPKACAVGLTDIEYTKQQLAAQGQVCAELSERLCKDLGPETKTCAMVKAQTPNMPSEKCVAMTAGYDKTLAELQRMEAKNKPLPADKVAKLTEGDVPSFGPEDAKVTVVEFSDFQCPYCSRAANAVNEIKSKYGDRVRFVFRQFPLSFHQQAHLAAQASLAAQAQGKFWEFHDKLFANQKALERADLEKYAKEVGLDMAAFNKALDDGTYKATVDAELELGKEVFVDGTPTMFINGTRAGNATDVASISAELDKALGS</sequence>
<evidence type="ECO:0000256" key="6">
    <source>
        <dbReference type="SAM" id="SignalP"/>
    </source>
</evidence>
<evidence type="ECO:0000256" key="1">
    <source>
        <dbReference type="ARBA" id="ARBA00005791"/>
    </source>
</evidence>
<keyword evidence="3" id="KW-0560">Oxidoreductase</keyword>
<reference evidence="8 9" key="1">
    <citation type="submission" date="2018-03" db="EMBL/GenBank/DDBJ databases">
        <title>Draft Genome Sequences of the Obligatory Marine Myxobacteria Enhygromyxa salina SWB005.</title>
        <authorList>
            <person name="Poehlein A."/>
            <person name="Moghaddam J.A."/>
            <person name="Harms H."/>
            <person name="Alanjari M."/>
            <person name="Koenig G.M."/>
            <person name="Daniel R."/>
            <person name="Schaeberle T.F."/>
        </authorList>
    </citation>
    <scope>NUCLEOTIDE SEQUENCE [LARGE SCALE GENOMIC DNA]</scope>
    <source>
        <strain evidence="8 9">SWB005</strain>
    </source>
</reference>
<comment type="similarity">
    <text evidence="1">Belongs to the thioredoxin family. DsbA subfamily.</text>
</comment>
<dbReference type="GO" id="GO:0016491">
    <property type="term" value="F:oxidoreductase activity"/>
    <property type="evidence" value="ECO:0007669"/>
    <property type="project" value="UniProtKB-KW"/>
</dbReference>
<evidence type="ECO:0000313" key="9">
    <source>
        <dbReference type="Proteomes" id="UP000237968"/>
    </source>
</evidence>
<dbReference type="RefSeq" id="WP_106389971.1">
    <property type="nucleotide sequence ID" value="NZ_PVNK01000025.1"/>
</dbReference>
<feature type="domain" description="Thioredoxin" evidence="7">
    <location>
        <begin position="162"/>
        <end position="342"/>
    </location>
</feature>
<protein>
    <submittedName>
        <fullName evidence="8">Disulfide bond formation protein D</fullName>
    </submittedName>
</protein>
<dbReference type="PROSITE" id="PS51352">
    <property type="entry name" value="THIOREDOXIN_2"/>
    <property type="match status" value="1"/>
</dbReference>
<dbReference type="Gene3D" id="3.40.30.10">
    <property type="entry name" value="Glutaredoxin"/>
    <property type="match status" value="1"/>
</dbReference>
<name>A0A2S9YI55_9BACT</name>
<accession>A0A2S9YI55</accession>
<feature type="signal peptide" evidence="6">
    <location>
        <begin position="1"/>
        <end position="27"/>
    </location>
</feature>
<organism evidence="8 9">
    <name type="scientific">Enhygromyxa salina</name>
    <dbReference type="NCBI Taxonomy" id="215803"/>
    <lineage>
        <taxon>Bacteria</taxon>
        <taxon>Pseudomonadati</taxon>
        <taxon>Myxococcota</taxon>
        <taxon>Polyangia</taxon>
        <taxon>Nannocystales</taxon>
        <taxon>Nannocystaceae</taxon>
        <taxon>Enhygromyxa</taxon>
    </lineage>
</organism>
<dbReference type="EMBL" id="PVNK01000025">
    <property type="protein sequence ID" value="PRQ04741.1"/>
    <property type="molecule type" value="Genomic_DNA"/>
</dbReference>
<keyword evidence="2 6" id="KW-0732">Signal</keyword>
<evidence type="ECO:0000256" key="3">
    <source>
        <dbReference type="ARBA" id="ARBA00023002"/>
    </source>
</evidence>
<keyword evidence="5" id="KW-0676">Redox-active center</keyword>
<gene>
    <name evidence="8" type="primary">bdbD_3</name>
    <name evidence="8" type="ORF">ENSA5_05060</name>
</gene>
<dbReference type="InterPro" id="IPR036249">
    <property type="entry name" value="Thioredoxin-like_sf"/>
</dbReference>
<dbReference type="SUPFAM" id="SSF52833">
    <property type="entry name" value="Thioredoxin-like"/>
    <property type="match status" value="1"/>
</dbReference>
<dbReference type="PANTHER" id="PTHR13887:SF14">
    <property type="entry name" value="DISULFIDE BOND FORMATION PROTEIN D"/>
    <property type="match status" value="1"/>
</dbReference>
<dbReference type="AlphaFoldDB" id="A0A2S9YI55"/>
<evidence type="ECO:0000259" key="7">
    <source>
        <dbReference type="PROSITE" id="PS51352"/>
    </source>
</evidence>
<comment type="caution">
    <text evidence="8">The sequence shown here is derived from an EMBL/GenBank/DDBJ whole genome shotgun (WGS) entry which is preliminary data.</text>
</comment>
<dbReference type="Pfam" id="PF13462">
    <property type="entry name" value="Thioredoxin_4"/>
    <property type="match status" value="1"/>
</dbReference>
<evidence type="ECO:0000256" key="4">
    <source>
        <dbReference type="ARBA" id="ARBA00023157"/>
    </source>
</evidence>